<keyword evidence="5 10" id="KW-0443">Lipid metabolism</keyword>
<comment type="subcellular location">
    <subcellularLocation>
        <location evidence="10">Cytoplasm</location>
    </subcellularLocation>
    <text evidence="10">Associated with the membrane possibly through PlsY.</text>
</comment>
<dbReference type="HAMAP" id="MF_00019">
    <property type="entry name" value="PlsX"/>
    <property type="match status" value="1"/>
</dbReference>
<dbReference type="PIRSF" id="PIRSF002465">
    <property type="entry name" value="Phsphlp_syn_PlsX"/>
    <property type="match status" value="1"/>
</dbReference>
<comment type="function">
    <text evidence="10">Catalyzes the reversible formation of acyl-phosphate (acyl-PO(4)) from acyl-[acyl-carrier-protein] (acyl-ACP). This enzyme utilizes acyl-ACP as fatty acyl donor, but not acyl-CoA.</text>
</comment>
<keyword evidence="3 10" id="KW-0444">Lipid biosynthesis</keyword>
<evidence type="ECO:0000256" key="3">
    <source>
        <dbReference type="ARBA" id="ARBA00022516"/>
    </source>
</evidence>
<dbReference type="SUPFAM" id="SSF53659">
    <property type="entry name" value="Isocitrate/Isopropylmalate dehydrogenase-like"/>
    <property type="match status" value="1"/>
</dbReference>
<evidence type="ECO:0000256" key="1">
    <source>
        <dbReference type="ARBA" id="ARBA00001232"/>
    </source>
</evidence>
<dbReference type="EMBL" id="CAJRAY010000008">
    <property type="protein sequence ID" value="CAG5078299.1"/>
    <property type="molecule type" value="Genomic_DNA"/>
</dbReference>
<evidence type="ECO:0000256" key="4">
    <source>
        <dbReference type="ARBA" id="ARBA00022679"/>
    </source>
</evidence>
<accession>A0ABN7RQW2</accession>
<organism evidence="11 12">
    <name type="scientific">Thermobacillus xylanilyticus</name>
    <dbReference type="NCBI Taxonomy" id="76633"/>
    <lineage>
        <taxon>Bacteria</taxon>
        <taxon>Bacillati</taxon>
        <taxon>Bacillota</taxon>
        <taxon>Bacilli</taxon>
        <taxon>Bacillales</taxon>
        <taxon>Paenibacillaceae</taxon>
        <taxon>Thermobacillus</taxon>
    </lineage>
</organism>
<keyword evidence="6 10" id="KW-0594">Phospholipid biosynthesis</keyword>
<comment type="catalytic activity">
    <reaction evidence="1 10">
        <text>a fatty acyl-[ACP] + phosphate = an acyl phosphate + holo-[ACP]</text>
        <dbReference type="Rhea" id="RHEA:42292"/>
        <dbReference type="Rhea" id="RHEA-COMP:9685"/>
        <dbReference type="Rhea" id="RHEA-COMP:14125"/>
        <dbReference type="ChEBI" id="CHEBI:43474"/>
        <dbReference type="ChEBI" id="CHEBI:59918"/>
        <dbReference type="ChEBI" id="CHEBI:64479"/>
        <dbReference type="ChEBI" id="CHEBI:138651"/>
        <dbReference type="EC" id="2.3.1.274"/>
    </reaction>
</comment>
<dbReference type="NCBIfam" id="TIGR00182">
    <property type="entry name" value="plsX"/>
    <property type="match status" value="1"/>
</dbReference>
<dbReference type="Proteomes" id="UP000681526">
    <property type="component" value="Unassembled WGS sequence"/>
</dbReference>
<comment type="pathway">
    <text evidence="10">Lipid metabolism; phospholipid metabolism.</text>
</comment>
<keyword evidence="11" id="KW-0012">Acyltransferase</keyword>
<evidence type="ECO:0000256" key="8">
    <source>
        <dbReference type="ARBA" id="ARBA00024069"/>
    </source>
</evidence>
<dbReference type="PANTHER" id="PTHR30100:SF1">
    <property type="entry name" value="PHOSPHATE ACYLTRANSFERASE"/>
    <property type="match status" value="1"/>
</dbReference>
<evidence type="ECO:0000256" key="2">
    <source>
        <dbReference type="ARBA" id="ARBA00022490"/>
    </source>
</evidence>
<dbReference type="InterPro" id="IPR012281">
    <property type="entry name" value="Phospholipid_synth_PlsX-like"/>
</dbReference>
<evidence type="ECO:0000256" key="9">
    <source>
        <dbReference type="ARBA" id="ARBA00046608"/>
    </source>
</evidence>
<evidence type="ECO:0000256" key="5">
    <source>
        <dbReference type="ARBA" id="ARBA00023098"/>
    </source>
</evidence>
<proteinExistence type="inferred from homology"/>
<comment type="subunit">
    <text evidence="9 10">Homodimer. Probably interacts with PlsY.</text>
</comment>
<comment type="similarity">
    <text evidence="10">Belongs to the PlsX family.</text>
</comment>
<dbReference type="Pfam" id="PF02504">
    <property type="entry name" value="FA_synthesis"/>
    <property type="match status" value="1"/>
</dbReference>
<sequence length="341" mass="35764">MEEGIGLRIAIDAMGGDLAPEEAVKGALEAAAEWPDTSFVLVGDEGRVKPLLNGQAPPNVELRHASETIGADEEPVRAVRRKKDASMVVAARMVKEGEADAMLSAGNTGALMTAGLLVVGRIPGVDRPALAQTIPSADDVGVLALDLGANADARPEHLHMYAVMGSLYRQLVHGMERPRVGLLNIGTEEGKGSELAKEAFALLSGEAGIRFTGNVEARDVLQRACDVLVCDGFSGNVMLKAFEGAAALIMGEVKQAFTKNVLTKLAAAVMMPGLRGLRRKMDYKEYGGAPLLGLSGVVVKCHGSSDARAFRNGIRQARDAVRHGLIRAIADHISGKEGSGG</sequence>
<evidence type="ECO:0000256" key="6">
    <source>
        <dbReference type="ARBA" id="ARBA00023209"/>
    </source>
</evidence>
<dbReference type="EC" id="2.3.1.274" evidence="8 10"/>
<evidence type="ECO:0000256" key="7">
    <source>
        <dbReference type="ARBA" id="ARBA00023264"/>
    </source>
</evidence>
<keyword evidence="4 10" id="KW-0808">Transferase</keyword>
<reference evidence="11 12" key="1">
    <citation type="submission" date="2021-04" db="EMBL/GenBank/DDBJ databases">
        <authorList>
            <person name="Rakotoarivonina H."/>
        </authorList>
    </citation>
    <scope>NUCLEOTIDE SEQUENCE [LARGE SCALE GENOMIC DNA]</scope>
    <source>
        <strain evidence="11 12">XE</strain>
    </source>
</reference>
<keyword evidence="7 10" id="KW-1208">Phospholipid metabolism</keyword>
<dbReference type="Gene3D" id="3.40.718.10">
    <property type="entry name" value="Isopropylmalate Dehydrogenase"/>
    <property type="match status" value="1"/>
</dbReference>
<evidence type="ECO:0000256" key="10">
    <source>
        <dbReference type="HAMAP-Rule" id="MF_00019"/>
    </source>
</evidence>
<evidence type="ECO:0000313" key="12">
    <source>
        <dbReference type="Proteomes" id="UP000681526"/>
    </source>
</evidence>
<evidence type="ECO:0000313" key="11">
    <source>
        <dbReference type="EMBL" id="CAG5078299.1"/>
    </source>
</evidence>
<keyword evidence="2 10" id="KW-0963">Cytoplasm</keyword>
<dbReference type="InterPro" id="IPR003664">
    <property type="entry name" value="FA_synthesis"/>
</dbReference>
<dbReference type="GO" id="GO:0043811">
    <property type="term" value="F:phosphate:acyl-[acyl carrier protein] acyltransferase activity"/>
    <property type="evidence" value="ECO:0007669"/>
    <property type="project" value="UniProtKB-EC"/>
</dbReference>
<gene>
    <name evidence="11" type="primary">txxe20-plsX</name>
    <name evidence="10" type="synonym">plsX</name>
    <name evidence="11" type="ORF">TXXE_02145</name>
</gene>
<name>A0ABN7RQW2_THEXY</name>
<comment type="caution">
    <text evidence="11">The sequence shown here is derived from an EMBL/GenBank/DDBJ whole genome shotgun (WGS) entry which is preliminary data.</text>
</comment>
<dbReference type="PANTHER" id="PTHR30100">
    <property type="entry name" value="FATTY ACID/PHOSPHOLIPID SYNTHESIS PROTEIN PLSX"/>
    <property type="match status" value="1"/>
</dbReference>
<protein>
    <recommendedName>
        <fullName evidence="8 10">Phosphate acyltransferase</fullName>
        <ecNumber evidence="8 10">2.3.1.274</ecNumber>
    </recommendedName>
    <alternativeName>
        <fullName evidence="10">Acyl-ACP phosphotransacylase</fullName>
    </alternativeName>
    <alternativeName>
        <fullName evidence="10">Acyl-[acyl-carrier-protein]--phosphate acyltransferase</fullName>
    </alternativeName>
    <alternativeName>
        <fullName evidence="10">Phosphate-acyl-ACP acyltransferase</fullName>
    </alternativeName>
</protein>
<keyword evidence="12" id="KW-1185">Reference proteome</keyword>